<dbReference type="InterPro" id="IPR011701">
    <property type="entry name" value="MFS"/>
</dbReference>
<keyword evidence="5 7" id="KW-1133">Transmembrane helix</keyword>
<dbReference type="EMBL" id="SSOB01000004">
    <property type="protein sequence ID" value="THF83474.1"/>
    <property type="molecule type" value="Genomic_DNA"/>
</dbReference>
<name>A0A4S4CC23_9BACL</name>
<feature type="transmembrane region" description="Helical" evidence="7">
    <location>
        <begin position="196"/>
        <end position="219"/>
    </location>
</feature>
<dbReference type="SUPFAM" id="SSF103473">
    <property type="entry name" value="MFS general substrate transporter"/>
    <property type="match status" value="1"/>
</dbReference>
<keyword evidence="6 7" id="KW-0472">Membrane</keyword>
<feature type="transmembrane region" description="Helical" evidence="7">
    <location>
        <begin position="130"/>
        <end position="151"/>
    </location>
</feature>
<keyword evidence="10" id="KW-1185">Reference proteome</keyword>
<feature type="transmembrane region" description="Helical" evidence="7">
    <location>
        <begin position="327"/>
        <end position="348"/>
    </location>
</feature>
<keyword evidence="2" id="KW-0813">Transport</keyword>
<dbReference type="PANTHER" id="PTHR43124:SF10">
    <property type="entry name" value="PURINE EFFLUX PUMP PBUE"/>
    <property type="match status" value="1"/>
</dbReference>
<feature type="transmembrane region" description="Helical" evidence="7">
    <location>
        <begin position="292"/>
        <end position="315"/>
    </location>
</feature>
<evidence type="ECO:0000256" key="3">
    <source>
        <dbReference type="ARBA" id="ARBA00022475"/>
    </source>
</evidence>
<sequence>MNRIYVYLLALGAFFTATSELVVGGILNLVSEDLGISVALAGQLISTYSLAFAIGTPIVIALTARMKRKRILSGSLLLFLAGSAVAFLSDTFAMLLASRIVLGLSSGVYAVVAIGSVARLMPPERTGRAIGTIAFAFSMSMVLGVPIGIAVAGWWDWRAIFAALGVATLPILFLLERMLPDIDGDEPAPFRSQFAVFAQPLVVAAFLLSFLWSAGNSIIYSYMAPFLQTVLRFSTAEVGAMLLVLGIFGMLGSRVGGFGVDRIGAARMLVLSLTVHVAALALLPLVKGSTAAALAAIVLWAFSMFMSAPAINTYFIQLAPRKAQFVLGLNTSFTHLGLAAGAGAGGLMIDWSETPLYNPWLASLLGVLGMAIAWYSIRMKERTAARSA</sequence>
<feature type="transmembrane region" description="Helical" evidence="7">
    <location>
        <begin position="360"/>
        <end position="377"/>
    </location>
</feature>
<dbReference type="InterPro" id="IPR036259">
    <property type="entry name" value="MFS_trans_sf"/>
</dbReference>
<dbReference type="Pfam" id="PF07690">
    <property type="entry name" value="MFS_1"/>
    <property type="match status" value="1"/>
</dbReference>
<evidence type="ECO:0000256" key="7">
    <source>
        <dbReference type="SAM" id="Phobius"/>
    </source>
</evidence>
<accession>A0A4S4CC23</accession>
<keyword evidence="4 7" id="KW-0812">Transmembrane</keyword>
<dbReference type="CDD" id="cd17324">
    <property type="entry name" value="MFS_NepI_like"/>
    <property type="match status" value="1"/>
</dbReference>
<reference evidence="9 10" key="1">
    <citation type="submission" date="2019-04" db="EMBL/GenBank/DDBJ databases">
        <title>Cohnella sp. nov. isolated from preserved vegetables.</title>
        <authorList>
            <person name="Lin S.-Y."/>
            <person name="Hung M.-H."/>
            <person name="Young C.-C."/>
        </authorList>
    </citation>
    <scope>NUCLEOTIDE SEQUENCE [LARGE SCALE GENOMIC DNA]</scope>
    <source>
        <strain evidence="9 10">CC-MHH1044</strain>
    </source>
</reference>
<dbReference type="InterPro" id="IPR020846">
    <property type="entry name" value="MFS_dom"/>
</dbReference>
<dbReference type="PANTHER" id="PTHR43124">
    <property type="entry name" value="PURINE EFFLUX PUMP PBUE"/>
    <property type="match status" value="1"/>
</dbReference>
<dbReference type="GO" id="GO:0022857">
    <property type="term" value="F:transmembrane transporter activity"/>
    <property type="evidence" value="ECO:0007669"/>
    <property type="project" value="InterPro"/>
</dbReference>
<proteinExistence type="predicted"/>
<comment type="caution">
    <text evidence="9">The sequence shown here is derived from an EMBL/GenBank/DDBJ whole genome shotgun (WGS) entry which is preliminary data.</text>
</comment>
<evidence type="ECO:0000256" key="4">
    <source>
        <dbReference type="ARBA" id="ARBA00022692"/>
    </source>
</evidence>
<organism evidence="9 10">
    <name type="scientific">Cohnella fermenti</name>
    <dbReference type="NCBI Taxonomy" id="2565925"/>
    <lineage>
        <taxon>Bacteria</taxon>
        <taxon>Bacillati</taxon>
        <taxon>Bacillota</taxon>
        <taxon>Bacilli</taxon>
        <taxon>Bacillales</taxon>
        <taxon>Paenibacillaceae</taxon>
        <taxon>Cohnella</taxon>
    </lineage>
</organism>
<evidence type="ECO:0000256" key="5">
    <source>
        <dbReference type="ARBA" id="ARBA00022989"/>
    </source>
</evidence>
<comment type="subcellular location">
    <subcellularLocation>
        <location evidence="1">Cell membrane</location>
        <topology evidence="1">Multi-pass membrane protein</topology>
    </subcellularLocation>
</comment>
<feature type="transmembrane region" description="Helical" evidence="7">
    <location>
        <begin position="264"/>
        <end position="286"/>
    </location>
</feature>
<dbReference type="RefSeq" id="WP_136368630.1">
    <property type="nucleotide sequence ID" value="NZ_SSOB01000004.1"/>
</dbReference>
<keyword evidence="3" id="KW-1003">Cell membrane</keyword>
<dbReference type="Proteomes" id="UP000310636">
    <property type="component" value="Unassembled WGS sequence"/>
</dbReference>
<evidence type="ECO:0000256" key="2">
    <source>
        <dbReference type="ARBA" id="ARBA00022448"/>
    </source>
</evidence>
<gene>
    <name evidence="9" type="ORF">E6C55_04755</name>
</gene>
<protein>
    <submittedName>
        <fullName evidence="9">MFS transporter</fullName>
    </submittedName>
</protein>
<feature type="transmembrane region" description="Helical" evidence="7">
    <location>
        <begin position="40"/>
        <end position="64"/>
    </location>
</feature>
<feature type="domain" description="Major facilitator superfamily (MFS) profile" evidence="8">
    <location>
        <begin position="5"/>
        <end position="381"/>
    </location>
</feature>
<feature type="transmembrane region" description="Helical" evidence="7">
    <location>
        <begin position="157"/>
        <end position="175"/>
    </location>
</feature>
<dbReference type="OrthoDB" id="2727100at2"/>
<dbReference type="Gene3D" id="1.20.1250.20">
    <property type="entry name" value="MFS general substrate transporter like domains"/>
    <property type="match status" value="2"/>
</dbReference>
<evidence type="ECO:0000259" key="8">
    <source>
        <dbReference type="PROSITE" id="PS50850"/>
    </source>
</evidence>
<dbReference type="InterPro" id="IPR050189">
    <property type="entry name" value="MFS_Efflux_Transporters"/>
</dbReference>
<feature type="transmembrane region" description="Helical" evidence="7">
    <location>
        <begin position="71"/>
        <end position="88"/>
    </location>
</feature>
<feature type="transmembrane region" description="Helical" evidence="7">
    <location>
        <begin position="100"/>
        <end position="118"/>
    </location>
</feature>
<evidence type="ECO:0000256" key="6">
    <source>
        <dbReference type="ARBA" id="ARBA00023136"/>
    </source>
</evidence>
<evidence type="ECO:0000313" key="9">
    <source>
        <dbReference type="EMBL" id="THF83474.1"/>
    </source>
</evidence>
<evidence type="ECO:0000256" key="1">
    <source>
        <dbReference type="ARBA" id="ARBA00004651"/>
    </source>
</evidence>
<dbReference type="PROSITE" id="PS50850">
    <property type="entry name" value="MFS"/>
    <property type="match status" value="1"/>
</dbReference>
<dbReference type="AlphaFoldDB" id="A0A4S4CC23"/>
<dbReference type="GO" id="GO:0005886">
    <property type="term" value="C:plasma membrane"/>
    <property type="evidence" value="ECO:0007669"/>
    <property type="project" value="UniProtKB-SubCell"/>
</dbReference>
<feature type="transmembrane region" description="Helical" evidence="7">
    <location>
        <begin position="231"/>
        <end position="252"/>
    </location>
</feature>
<evidence type="ECO:0000313" key="10">
    <source>
        <dbReference type="Proteomes" id="UP000310636"/>
    </source>
</evidence>